<evidence type="ECO:0000313" key="3">
    <source>
        <dbReference type="Proteomes" id="UP001149954"/>
    </source>
</evidence>
<name>A0A9W9XJR5_9EURO</name>
<reference evidence="2" key="2">
    <citation type="journal article" date="2023" name="IMA Fungus">
        <title>Comparative genomic study of the Penicillium genus elucidates a diverse pangenome and 15 lateral gene transfer events.</title>
        <authorList>
            <person name="Petersen C."/>
            <person name="Sorensen T."/>
            <person name="Nielsen M.R."/>
            <person name="Sondergaard T.E."/>
            <person name="Sorensen J.L."/>
            <person name="Fitzpatrick D.A."/>
            <person name="Frisvad J.C."/>
            <person name="Nielsen K.L."/>
        </authorList>
    </citation>
    <scope>NUCLEOTIDE SEQUENCE</scope>
    <source>
        <strain evidence="2">IBT 29495</strain>
    </source>
</reference>
<comment type="caution">
    <text evidence="2">The sequence shown here is derived from an EMBL/GenBank/DDBJ whole genome shotgun (WGS) entry which is preliminary data.</text>
</comment>
<protein>
    <submittedName>
        <fullName evidence="2">Uncharacterized protein</fullName>
    </submittedName>
</protein>
<feature type="compositionally biased region" description="Basic and acidic residues" evidence="1">
    <location>
        <begin position="54"/>
        <end position="66"/>
    </location>
</feature>
<keyword evidence="3" id="KW-1185">Reference proteome</keyword>
<reference evidence="2" key="1">
    <citation type="submission" date="2022-12" db="EMBL/GenBank/DDBJ databases">
        <authorList>
            <person name="Petersen C."/>
        </authorList>
    </citation>
    <scope>NUCLEOTIDE SEQUENCE</scope>
    <source>
        <strain evidence="2">IBT 29495</strain>
    </source>
</reference>
<feature type="region of interest" description="Disordered" evidence="1">
    <location>
        <begin position="1"/>
        <end position="82"/>
    </location>
</feature>
<dbReference type="OrthoDB" id="4304195at2759"/>
<dbReference type="AlphaFoldDB" id="A0A9W9XJR5"/>
<sequence length="82" mass="9097">MNLSKLRRILTCGRKKDSESATESKPQTNAEHDNGDNEPYGGLSEVAAPIPVERTTEQEQARHESLDSNLSRSHSQPHLSNN</sequence>
<proteinExistence type="predicted"/>
<evidence type="ECO:0000313" key="2">
    <source>
        <dbReference type="EMBL" id="KAJ5494234.1"/>
    </source>
</evidence>
<dbReference type="Proteomes" id="UP001149954">
    <property type="component" value="Unassembled WGS sequence"/>
</dbReference>
<evidence type="ECO:0000256" key="1">
    <source>
        <dbReference type="SAM" id="MobiDB-lite"/>
    </source>
</evidence>
<accession>A0A9W9XJR5</accession>
<feature type="compositionally biased region" description="Polar residues" evidence="1">
    <location>
        <begin position="67"/>
        <end position="82"/>
    </location>
</feature>
<organism evidence="2 3">
    <name type="scientific">Penicillium fimorum</name>
    <dbReference type="NCBI Taxonomy" id="1882269"/>
    <lineage>
        <taxon>Eukaryota</taxon>
        <taxon>Fungi</taxon>
        <taxon>Dikarya</taxon>
        <taxon>Ascomycota</taxon>
        <taxon>Pezizomycotina</taxon>
        <taxon>Eurotiomycetes</taxon>
        <taxon>Eurotiomycetidae</taxon>
        <taxon>Eurotiales</taxon>
        <taxon>Aspergillaceae</taxon>
        <taxon>Penicillium</taxon>
    </lineage>
</organism>
<gene>
    <name evidence="2" type="ORF">N7463_010321</name>
</gene>
<dbReference type="EMBL" id="JAPWDS010000006">
    <property type="protein sequence ID" value="KAJ5494234.1"/>
    <property type="molecule type" value="Genomic_DNA"/>
</dbReference>